<evidence type="ECO:0000256" key="4">
    <source>
        <dbReference type="SAM" id="MobiDB-lite"/>
    </source>
</evidence>
<evidence type="ECO:0000313" key="7">
    <source>
        <dbReference type="EMBL" id="GMI29792.1"/>
    </source>
</evidence>
<feature type="compositionally biased region" description="Basic and acidic residues" evidence="4">
    <location>
        <begin position="1553"/>
        <end position="1567"/>
    </location>
</feature>
<dbReference type="Proteomes" id="UP001165060">
    <property type="component" value="Unassembled WGS sequence"/>
</dbReference>
<accession>A0ABQ6MNJ5</accession>
<feature type="domain" description="AMP-dependent synthetase/ligase" evidence="6">
    <location>
        <begin position="291"/>
        <end position="786"/>
    </location>
</feature>
<dbReference type="PROSITE" id="PS00455">
    <property type="entry name" value="AMP_BINDING"/>
    <property type="match status" value="1"/>
</dbReference>
<dbReference type="Gene3D" id="3.40.50.980">
    <property type="match status" value="1"/>
</dbReference>
<evidence type="ECO:0000256" key="1">
    <source>
        <dbReference type="ARBA" id="ARBA00022598"/>
    </source>
</evidence>
<keyword evidence="8" id="KW-1185">Reference proteome</keyword>
<feature type="region of interest" description="Disordered" evidence="4">
    <location>
        <begin position="1512"/>
        <end position="1614"/>
    </location>
</feature>
<gene>
    <name evidence="7" type="ORF">TeGR_g4823</name>
</gene>
<keyword evidence="2" id="KW-0276">Fatty acid metabolism</keyword>
<feature type="compositionally biased region" description="Acidic residues" evidence="4">
    <location>
        <begin position="432"/>
        <end position="441"/>
    </location>
</feature>
<dbReference type="Gene3D" id="3.40.50.12780">
    <property type="entry name" value="N-terminal domain of ligase-like"/>
    <property type="match status" value="1"/>
</dbReference>
<dbReference type="SUPFAM" id="SSF56801">
    <property type="entry name" value="Acetyl-CoA synthetase-like"/>
    <property type="match status" value="1"/>
</dbReference>
<dbReference type="InterPro" id="IPR000873">
    <property type="entry name" value="AMP-dep_synth/lig_dom"/>
</dbReference>
<dbReference type="InterPro" id="IPR042099">
    <property type="entry name" value="ANL_N_sf"/>
</dbReference>
<feature type="compositionally biased region" description="Polar residues" evidence="4">
    <location>
        <begin position="1575"/>
        <end position="1592"/>
    </location>
</feature>
<keyword evidence="5" id="KW-0812">Transmembrane</keyword>
<feature type="transmembrane region" description="Helical" evidence="5">
    <location>
        <begin position="217"/>
        <end position="238"/>
    </location>
</feature>
<feature type="compositionally biased region" description="Basic and acidic residues" evidence="4">
    <location>
        <begin position="420"/>
        <end position="431"/>
    </location>
</feature>
<dbReference type="EMBL" id="BRYB01000424">
    <property type="protein sequence ID" value="GMI29792.1"/>
    <property type="molecule type" value="Genomic_DNA"/>
</dbReference>
<keyword evidence="3" id="KW-0443">Lipid metabolism</keyword>
<feature type="compositionally biased region" description="Basic and acidic residues" evidence="4">
    <location>
        <begin position="1529"/>
        <end position="1539"/>
    </location>
</feature>
<keyword evidence="5" id="KW-0472">Membrane</keyword>
<dbReference type="Gene3D" id="1.20.1530.20">
    <property type="match status" value="1"/>
</dbReference>
<reference evidence="7 8" key="1">
    <citation type="journal article" date="2023" name="Commun. Biol.">
        <title>Genome analysis of Parmales, the sister group of diatoms, reveals the evolutionary specialization of diatoms from phago-mixotrophs to photoautotrophs.</title>
        <authorList>
            <person name="Ban H."/>
            <person name="Sato S."/>
            <person name="Yoshikawa S."/>
            <person name="Yamada K."/>
            <person name="Nakamura Y."/>
            <person name="Ichinomiya M."/>
            <person name="Sato N."/>
            <person name="Blanc-Mathieu R."/>
            <person name="Endo H."/>
            <person name="Kuwata A."/>
            <person name="Ogata H."/>
        </authorList>
    </citation>
    <scope>NUCLEOTIDE SEQUENCE [LARGE SCALE GENOMIC DNA]</scope>
</reference>
<proteinExistence type="predicted"/>
<dbReference type="PANTHER" id="PTHR43272">
    <property type="entry name" value="LONG-CHAIN-FATTY-ACID--COA LIGASE"/>
    <property type="match status" value="1"/>
</dbReference>
<evidence type="ECO:0000259" key="6">
    <source>
        <dbReference type="Pfam" id="PF00501"/>
    </source>
</evidence>
<feature type="compositionally biased region" description="Low complexity" evidence="4">
    <location>
        <begin position="1602"/>
        <end position="1614"/>
    </location>
</feature>
<dbReference type="PANTHER" id="PTHR43272:SF32">
    <property type="entry name" value="AMP-DEPENDENT SYNTHETASE_LIGASE DOMAIN-CONTAINING PROTEIN"/>
    <property type="match status" value="1"/>
</dbReference>
<protein>
    <recommendedName>
        <fullName evidence="6">AMP-dependent synthetase/ligase domain-containing protein</fullName>
    </recommendedName>
</protein>
<evidence type="ECO:0000256" key="2">
    <source>
        <dbReference type="ARBA" id="ARBA00022832"/>
    </source>
</evidence>
<dbReference type="InterPro" id="IPR020845">
    <property type="entry name" value="AMP-binding_CS"/>
</dbReference>
<dbReference type="InterPro" id="IPR038770">
    <property type="entry name" value="Na+/solute_symporter_sf"/>
</dbReference>
<evidence type="ECO:0000256" key="5">
    <source>
        <dbReference type="SAM" id="Phobius"/>
    </source>
</evidence>
<organism evidence="7 8">
    <name type="scientific">Tetraparma gracilis</name>
    <dbReference type="NCBI Taxonomy" id="2962635"/>
    <lineage>
        <taxon>Eukaryota</taxon>
        <taxon>Sar</taxon>
        <taxon>Stramenopiles</taxon>
        <taxon>Ochrophyta</taxon>
        <taxon>Bolidophyceae</taxon>
        <taxon>Parmales</taxon>
        <taxon>Triparmaceae</taxon>
        <taxon>Tetraparma</taxon>
    </lineage>
</organism>
<keyword evidence="5" id="KW-1133">Transmembrane helix</keyword>
<name>A0ABQ6MNJ5_9STRA</name>
<feature type="non-terminal residue" evidence="7">
    <location>
        <position position="1"/>
    </location>
</feature>
<sequence>NLAEDDPLVFPCTIALGIVGATLGYSTARFVAKEEPRQCRTIAFETGIQNGPLSIGIAATAFTFEKTSMFVWEECEALCIEGVKYGCNGTGDPKGNDWSTEQQYGYGSCKDDIVDTYHHYNNNATALTQVLNETNKCSIISSLGKSDVSADVNVARKMCVRLNCQMGYRADDPNMDYNPDGLSDSKYFDTYNTTATRMPIGLDNLKCPDYRASIVPLMYSFFICFTSPLMMLFMLFVLGARHEDMLWNEIPEHKWLWAMDYEKCLNLTILDRADMLAEKYYHHRAVGMKPSGTVIGKWEFWSFGQYKVETRAVTRFLIDMGGIKNKCTAILSYNRREWFAADIGSIYAGLVPAGVYPTDTATQIEYILNHSEAQFVFVENQTQLEKVRTIRNKLLHVKEVIVFDDKDAVQLQDKGIVKKSAAEASKDKDADNEAADDDAAGDESGMAIEEDHVHYWSDIRKRYFTDDEKLSKVHRTPFNPKALHNGNVQVFDKTAEKSKEDLDALDLESAERRSGVIPEDVLCMIYTSGTTGPPKAVMITHRNVGWAIYSIGSIMHISPEDTVISYLPLCHIAEKTCSLYGPLCFGMNVFFCAPDALRGTLVITMRQVGPTVFFGVPRIWEKIQERMIANSGKQAVMCCYCIPTGAWGKRKWKDLVTWARGIGLKGCYAKQQKGPMPKNWWYANEIVFQNVKVALGLQRCRICISAAAPLSIETAEFFMALNIIIYECFGMSETGGPVTFNAPARPGHHSAWRTNSCGKELMGVELRIADDGELLIRGACTCRGYFKNPEETANLIDEEKWIHTGDIGTLDADGYLYITDRKKHLIITAGGENIAPAPIEGSLSAIPGVGFAVVVGDMQKFLVCLLTVEAQGAAHFAFKNYNWVGDKSDFKSATAWLRDEKKCDYKKDVWARIEKINEGLPRVSTIKKFYLLDKDFSDQGNMCELTPTLKVKHRVVKQKYYKTIKKIYGKDYKETQAKAQGGLQMTQNMKVNLGAWAGNRTIVSLLFVTKDGKVCIDDGTGCLPSIVLPDQSTNNIANSENIKFVWTQQFCKNTERPPQYTAERTNEDMNMYGLSVTSAMHALKEIVSDGDIGAIYPKLLSDFYKQDLKSAIITCCRTVESEDAVKIKGNNFTWVDCKKKPEYLTLQKISNIGKKNVDLPKPGLYIAYMCTASTRAGLFMMTNQDNFSNMPHTMWMEGEHEHGSLDKDLEFVRTIRAQIRKGGKLSELTDYAGLERFTNAVEKLMSMLSIEEDETPVETFLSTAYDFEFINLDREHKVKFLVVLHPTTLSNLNIPPNLKKKHHLVPMAVYEPNHFYMWHHDVYAEMQVSVLSRNREASEMNWRVQHGKGEKGDKLKHKEEKEAIRKDARRWDCMKWHMKLVHWQSSENAACYTDILNDECHTSMTPLLQVAEVKNNWVDEYGEWEREAITICSEADGWGQLQIDMEKSKFTAKFRMKGGTGAASSMKSGSGVNFKSAGASQAWGNSRASGIGSSASMMSSASSLASRSSAVSSMSSSSSTEDDDANLTDDQKAERDAKRRMSARKQSGLSMRDQIKELERSTRERRVSQLKAATDTLSTTSDVALITQTSVADSLKTRDDQGNSSAVGANNGNK</sequence>
<comment type="caution">
    <text evidence="7">The sequence shown here is derived from an EMBL/GenBank/DDBJ whole genome shotgun (WGS) entry which is preliminary data.</text>
</comment>
<evidence type="ECO:0000256" key="3">
    <source>
        <dbReference type="ARBA" id="ARBA00023098"/>
    </source>
</evidence>
<feature type="region of interest" description="Disordered" evidence="4">
    <location>
        <begin position="420"/>
        <end position="446"/>
    </location>
</feature>
<dbReference type="Pfam" id="PF00501">
    <property type="entry name" value="AMP-binding"/>
    <property type="match status" value="1"/>
</dbReference>
<evidence type="ECO:0000313" key="8">
    <source>
        <dbReference type="Proteomes" id="UP001165060"/>
    </source>
</evidence>
<keyword evidence="1" id="KW-0436">Ligase</keyword>